<dbReference type="GO" id="GO:0005737">
    <property type="term" value="C:cytoplasm"/>
    <property type="evidence" value="ECO:0007669"/>
    <property type="project" value="TreeGrafter"/>
</dbReference>
<keyword evidence="6" id="KW-0486">Methionine biosynthesis</keyword>
<evidence type="ECO:0000256" key="1">
    <source>
        <dbReference type="ARBA" id="ARBA00001933"/>
    </source>
</evidence>
<dbReference type="GO" id="GO:0030170">
    <property type="term" value="F:pyridoxal phosphate binding"/>
    <property type="evidence" value="ECO:0007669"/>
    <property type="project" value="InterPro"/>
</dbReference>
<evidence type="ECO:0000256" key="6">
    <source>
        <dbReference type="ARBA" id="ARBA00023167"/>
    </source>
</evidence>
<sequence length="355" mass="38034">MDVSTSALVDGVAECLNEMEIREPSISTMLMNFESNFDPYGATSTPLYQTATFKQTSALEYGPYDYTRSGNPTRAALESLLAKLDKAYRAFCFTSGMAALAAVTHLVGTGEEIVAGDDLYGGSDRLLSQITPKSGIVVKRVNTTNLDEVASAIGPWTKLVWLESPTNPRQQISDIRKIAEMAHTHGALVLVDNSIMSSVLSQPLELGADIVMNAATKFIGGHSDVMAGNAQKIAEFLASHPQIKKVNYAGLPSHPGHDLHYSQAKGAGSVLSFTTASLALSKHIVETTKFFSITVSFGSVKSLISMPCFMSHASIPVALREARGLTEDLVRISVGIEDVNDLISDLDHALRTGPL</sequence>
<dbReference type="FunFam" id="3.90.1150.10:FF:000013">
    <property type="entry name" value="Cystathionine beta-lyase"/>
    <property type="match status" value="1"/>
</dbReference>
<dbReference type="InterPro" id="IPR015424">
    <property type="entry name" value="PyrdxlP-dep_Trfase"/>
</dbReference>
<evidence type="ECO:0000256" key="5">
    <source>
        <dbReference type="ARBA" id="ARBA00022898"/>
    </source>
</evidence>
<accession>A0A6A6M3I8</accession>
<dbReference type="GO" id="GO:0047804">
    <property type="term" value="F:cysteine-S-conjugate beta-lyase activity"/>
    <property type="evidence" value="ECO:0007669"/>
    <property type="project" value="UniProtKB-EC"/>
</dbReference>
<dbReference type="InterPro" id="IPR000277">
    <property type="entry name" value="Cys/Met-Metab_PyrdxlP-dep_enz"/>
</dbReference>
<gene>
    <name evidence="11" type="ORF">GH714_036942</name>
</gene>
<dbReference type="EMBL" id="JAAGAX010000008">
    <property type="protein sequence ID" value="KAF2308212.1"/>
    <property type="molecule type" value="Genomic_DNA"/>
</dbReference>
<comment type="caution">
    <text evidence="11">The sequence shown here is derived from an EMBL/GenBank/DDBJ whole genome shotgun (WGS) entry which is preliminary data.</text>
</comment>
<dbReference type="PIRSF" id="PIRSF001434">
    <property type="entry name" value="CGS"/>
    <property type="match status" value="1"/>
</dbReference>
<comment type="cofactor">
    <cofactor evidence="1 10">
        <name>pyridoxal 5'-phosphate</name>
        <dbReference type="ChEBI" id="CHEBI:597326"/>
    </cofactor>
</comment>
<dbReference type="PANTHER" id="PTHR11808:SF50">
    <property type="entry name" value="CYSTATHIONINE BETA-LYASE"/>
    <property type="match status" value="1"/>
</dbReference>
<comment type="similarity">
    <text evidence="2 10">Belongs to the trans-sulfuration enzymes family.</text>
</comment>
<evidence type="ECO:0000256" key="2">
    <source>
        <dbReference type="ARBA" id="ARBA00009077"/>
    </source>
</evidence>
<dbReference type="EC" id="4.4.1.13" evidence="3"/>
<dbReference type="Pfam" id="PF01053">
    <property type="entry name" value="Cys_Met_Meta_PP"/>
    <property type="match status" value="2"/>
</dbReference>
<name>A0A6A6M3I8_HEVBR</name>
<keyword evidence="7" id="KW-0456">Lyase</keyword>
<feature type="modified residue" description="N6-(pyridoxal phosphate)lysine" evidence="9">
    <location>
        <position position="217"/>
    </location>
</feature>
<dbReference type="PROSITE" id="PS00868">
    <property type="entry name" value="CYS_MET_METAB_PP"/>
    <property type="match status" value="1"/>
</dbReference>
<protein>
    <recommendedName>
        <fullName evidence="3">cysteine-S-conjugate beta-lyase</fullName>
        <ecNumber evidence="3">4.4.1.13</ecNumber>
    </recommendedName>
    <alternativeName>
        <fullName evidence="8">Cysteine-S-conjugate beta-lyase</fullName>
    </alternativeName>
</protein>
<evidence type="ECO:0000256" key="8">
    <source>
        <dbReference type="ARBA" id="ARBA00047213"/>
    </source>
</evidence>
<dbReference type="GO" id="GO:0019346">
    <property type="term" value="P:transsulfuration"/>
    <property type="evidence" value="ECO:0007669"/>
    <property type="project" value="InterPro"/>
</dbReference>
<keyword evidence="4" id="KW-0028">Amino-acid biosynthesis</keyword>
<dbReference type="AlphaFoldDB" id="A0A6A6M3I8"/>
<dbReference type="FunFam" id="3.40.640.10:FF:000046">
    <property type="entry name" value="Cystathionine gamma-lyase"/>
    <property type="match status" value="1"/>
</dbReference>
<dbReference type="GO" id="GO:0009086">
    <property type="term" value="P:methionine biosynthetic process"/>
    <property type="evidence" value="ECO:0007669"/>
    <property type="project" value="UniProtKB-KW"/>
</dbReference>
<proteinExistence type="inferred from homology"/>
<evidence type="ECO:0000313" key="12">
    <source>
        <dbReference type="Proteomes" id="UP000467840"/>
    </source>
</evidence>
<reference evidence="11 12" key="1">
    <citation type="journal article" date="2020" name="Mol. Plant">
        <title>The Chromosome-Based Rubber Tree Genome Provides New Insights into Spurge Genome Evolution and Rubber Biosynthesis.</title>
        <authorList>
            <person name="Liu J."/>
            <person name="Shi C."/>
            <person name="Shi C.C."/>
            <person name="Li W."/>
            <person name="Zhang Q.J."/>
            <person name="Zhang Y."/>
            <person name="Li K."/>
            <person name="Lu H.F."/>
            <person name="Shi C."/>
            <person name="Zhu S.T."/>
            <person name="Xiao Z.Y."/>
            <person name="Nan H."/>
            <person name="Yue Y."/>
            <person name="Zhu X.G."/>
            <person name="Wu Y."/>
            <person name="Hong X.N."/>
            <person name="Fan G.Y."/>
            <person name="Tong Y."/>
            <person name="Zhang D."/>
            <person name="Mao C.L."/>
            <person name="Liu Y.L."/>
            <person name="Hao S.J."/>
            <person name="Liu W.Q."/>
            <person name="Lv M.Q."/>
            <person name="Zhang H.B."/>
            <person name="Liu Y."/>
            <person name="Hu-Tang G.R."/>
            <person name="Wang J.P."/>
            <person name="Wang J.H."/>
            <person name="Sun Y.H."/>
            <person name="Ni S.B."/>
            <person name="Chen W.B."/>
            <person name="Zhang X.C."/>
            <person name="Jiao Y.N."/>
            <person name="Eichler E.E."/>
            <person name="Li G.H."/>
            <person name="Liu X."/>
            <person name="Gao L.Z."/>
        </authorList>
    </citation>
    <scope>NUCLEOTIDE SEQUENCE [LARGE SCALE GENOMIC DNA]</scope>
    <source>
        <strain evidence="12">cv. GT1</strain>
        <tissue evidence="11">Leaf</tissue>
    </source>
</reference>
<evidence type="ECO:0000256" key="4">
    <source>
        <dbReference type="ARBA" id="ARBA00022605"/>
    </source>
</evidence>
<evidence type="ECO:0000256" key="7">
    <source>
        <dbReference type="ARBA" id="ARBA00023239"/>
    </source>
</evidence>
<dbReference type="InterPro" id="IPR015421">
    <property type="entry name" value="PyrdxlP-dep_Trfase_major"/>
</dbReference>
<evidence type="ECO:0000256" key="9">
    <source>
        <dbReference type="PIRSR" id="PIRSR001434-2"/>
    </source>
</evidence>
<organism evidence="11 12">
    <name type="scientific">Hevea brasiliensis</name>
    <name type="common">Para rubber tree</name>
    <name type="synonym">Siphonia brasiliensis</name>
    <dbReference type="NCBI Taxonomy" id="3981"/>
    <lineage>
        <taxon>Eukaryota</taxon>
        <taxon>Viridiplantae</taxon>
        <taxon>Streptophyta</taxon>
        <taxon>Embryophyta</taxon>
        <taxon>Tracheophyta</taxon>
        <taxon>Spermatophyta</taxon>
        <taxon>Magnoliopsida</taxon>
        <taxon>eudicotyledons</taxon>
        <taxon>Gunneridae</taxon>
        <taxon>Pentapetalae</taxon>
        <taxon>rosids</taxon>
        <taxon>fabids</taxon>
        <taxon>Malpighiales</taxon>
        <taxon>Euphorbiaceae</taxon>
        <taxon>Crotonoideae</taxon>
        <taxon>Micrandreae</taxon>
        <taxon>Hevea</taxon>
    </lineage>
</organism>
<dbReference type="Gene3D" id="3.40.640.10">
    <property type="entry name" value="Type I PLP-dependent aspartate aminotransferase-like (Major domain)"/>
    <property type="match status" value="1"/>
</dbReference>
<dbReference type="Proteomes" id="UP000467840">
    <property type="component" value="Chromosome 9"/>
</dbReference>
<evidence type="ECO:0000313" key="11">
    <source>
        <dbReference type="EMBL" id="KAF2308212.1"/>
    </source>
</evidence>
<dbReference type="InterPro" id="IPR054542">
    <property type="entry name" value="Cys_met_metab_PP"/>
</dbReference>
<dbReference type="SUPFAM" id="SSF53383">
    <property type="entry name" value="PLP-dependent transferases"/>
    <property type="match status" value="1"/>
</dbReference>
<evidence type="ECO:0000256" key="10">
    <source>
        <dbReference type="RuleBase" id="RU362118"/>
    </source>
</evidence>
<dbReference type="CDD" id="cd00614">
    <property type="entry name" value="CGS_like"/>
    <property type="match status" value="1"/>
</dbReference>
<keyword evidence="12" id="KW-1185">Reference proteome</keyword>
<keyword evidence="5 9" id="KW-0663">Pyridoxal phosphate</keyword>
<evidence type="ECO:0000256" key="3">
    <source>
        <dbReference type="ARBA" id="ARBA00012224"/>
    </source>
</evidence>
<dbReference type="PANTHER" id="PTHR11808">
    <property type="entry name" value="TRANS-SULFURATION ENZYME FAMILY MEMBER"/>
    <property type="match status" value="1"/>
</dbReference>